<keyword evidence="2" id="KW-0805">Transcription regulation</keyword>
<dbReference type="Gene3D" id="1.10.10.10">
    <property type="entry name" value="Winged helix-like DNA-binding domain superfamily/Winged helix DNA-binding domain"/>
    <property type="match status" value="1"/>
</dbReference>
<evidence type="ECO:0000313" key="8">
    <source>
        <dbReference type="Proteomes" id="UP000612855"/>
    </source>
</evidence>
<protein>
    <submittedName>
        <fullName evidence="7">DNA-binding transcriptional regulator</fullName>
    </submittedName>
</protein>
<dbReference type="InterPro" id="IPR007324">
    <property type="entry name" value="Sugar-bd_dom_put"/>
</dbReference>
<evidence type="ECO:0000259" key="5">
    <source>
        <dbReference type="Pfam" id="PF04198"/>
    </source>
</evidence>
<proteinExistence type="inferred from homology"/>
<comment type="caution">
    <text evidence="7">The sequence shown here is derived from an EMBL/GenBank/DDBJ whole genome shotgun (WGS) entry which is preliminary data.</text>
</comment>
<accession>A0A917EAU0</accession>
<evidence type="ECO:0000256" key="2">
    <source>
        <dbReference type="ARBA" id="ARBA00023015"/>
    </source>
</evidence>
<comment type="similarity">
    <text evidence="1">Belongs to the SorC transcriptional regulatory family.</text>
</comment>
<feature type="domain" description="Sugar-binding" evidence="5">
    <location>
        <begin position="65"/>
        <end position="314"/>
    </location>
</feature>
<evidence type="ECO:0000256" key="3">
    <source>
        <dbReference type="ARBA" id="ARBA00023125"/>
    </source>
</evidence>
<dbReference type="AlphaFoldDB" id="A0A917EAU0"/>
<keyword evidence="4" id="KW-0804">Transcription</keyword>
<evidence type="ECO:0000313" key="7">
    <source>
        <dbReference type="EMBL" id="GGE18864.1"/>
    </source>
</evidence>
<dbReference type="SUPFAM" id="SSF100950">
    <property type="entry name" value="NagB/RpiA/CoA transferase-like"/>
    <property type="match status" value="1"/>
</dbReference>
<dbReference type="RefSeq" id="WP_188476009.1">
    <property type="nucleotide sequence ID" value="NZ_BMFJ01000001.1"/>
</dbReference>
<reference evidence="8" key="1">
    <citation type="journal article" date="2019" name="Int. J. Syst. Evol. Microbiol.">
        <title>The Global Catalogue of Microorganisms (GCM) 10K type strain sequencing project: providing services to taxonomists for standard genome sequencing and annotation.</title>
        <authorList>
            <consortium name="The Broad Institute Genomics Platform"/>
            <consortium name="The Broad Institute Genome Sequencing Center for Infectious Disease"/>
            <person name="Wu L."/>
            <person name="Ma J."/>
        </authorList>
    </citation>
    <scope>NUCLEOTIDE SEQUENCE [LARGE SCALE GENOMIC DNA]</scope>
    <source>
        <strain evidence="8">CGMCC 1.12664</strain>
    </source>
</reference>
<dbReference type="GO" id="GO:0003700">
    <property type="term" value="F:DNA-binding transcription factor activity"/>
    <property type="evidence" value="ECO:0007669"/>
    <property type="project" value="InterPro"/>
</dbReference>
<evidence type="ECO:0000256" key="4">
    <source>
        <dbReference type="ARBA" id="ARBA00023163"/>
    </source>
</evidence>
<sequence length="315" mass="33109">MNRPTQDDKDAPARDLAARAAWLAMVGGLTQDQIATELGISRQRAQRLVARASAEGLVRVRIHHPIAECLELERELRARYGLDRAWVAPGAGGADALAAFAAPVLERLFQGAAPQTFAFGTGRTLRAVIEQMQPVDGAQHKFVSVIGNVGPDGSASFYEVIMRVADKTSGAHYPMAIPVFARTPEELALYRSLPHVKAARALAEAADMAIVGIGQMGPDAPLHVDGFITAAEVEELNAAGAVGELCGHIFDAEGRFLDHPLNQKAVGVRVPCNGMPVFCIGGGAAKLPAIRGALAGNLLASLATDETTARALLSS</sequence>
<dbReference type="InterPro" id="IPR036388">
    <property type="entry name" value="WH-like_DNA-bd_sf"/>
</dbReference>
<organism evidence="7 8">
    <name type="scientific">Primorskyibacter flagellatus</name>
    <dbReference type="NCBI Taxonomy" id="1387277"/>
    <lineage>
        <taxon>Bacteria</taxon>
        <taxon>Pseudomonadati</taxon>
        <taxon>Pseudomonadota</taxon>
        <taxon>Alphaproteobacteria</taxon>
        <taxon>Rhodobacterales</taxon>
        <taxon>Roseobacteraceae</taxon>
        <taxon>Primorskyibacter</taxon>
    </lineage>
</organism>
<dbReference type="Gene3D" id="3.40.50.1360">
    <property type="match status" value="1"/>
</dbReference>
<dbReference type="InterPro" id="IPR051054">
    <property type="entry name" value="SorC_transcr_regulators"/>
</dbReference>
<dbReference type="InterPro" id="IPR037171">
    <property type="entry name" value="NagB/RpiA_transferase-like"/>
</dbReference>
<dbReference type="Proteomes" id="UP000612855">
    <property type="component" value="Unassembled WGS sequence"/>
</dbReference>
<dbReference type="GO" id="GO:0030246">
    <property type="term" value="F:carbohydrate binding"/>
    <property type="evidence" value="ECO:0007669"/>
    <property type="project" value="InterPro"/>
</dbReference>
<keyword evidence="3 7" id="KW-0238">DNA-binding</keyword>
<name>A0A917EAU0_9RHOB</name>
<gene>
    <name evidence="7" type="primary">smoC</name>
    <name evidence="7" type="ORF">GCM10011360_04550</name>
</gene>
<keyword evidence="8" id="KW-1185">Reference proteome</keyword>
<dbReference type="Pfam" id="PF04198">
    <property type="entry name" value="Sugar-bind"/>
    <property type="match status" value="1"/>
</dbReference>
<dbReference type="PANTHER" id="PTHR34294:SF1">
    <property type="entry name" value="TRANSCRIPTIONAL REGULATOR LSRR"/>
    <property type="match status" value="1"/>
</dbReference>
<feature type="domain" description="HTH marR-type" evidence="6">
    <location>
        <begin position="22"/>
        <end position="61"/>
    </location>
</feature>
<evidence type="ECO:0000256" key="1">
    <source>
        <dbReference type="ARBA" id="ARBA00010466"/>
    </source>
</evidence>
<dbReference type="GO" id="GO:0003677">
    <property type="term" value="F:DNA binding"/>
    <property type="evidence" value="ECO:0007669"/>
    <property type="project" value="UniProtKB-KW"/>
</dbReference>
<dbReference type="PANTHER" id="PTHR34294">
    <property type="entry name" value="TRANSCRIPTIONAL REGULATOR-RELATED"/>
    <property type="match status" value="1"/>
</dbReference>
<evidence type="ECO:0000259" key="6">
    <source>
        <dbReference type="Pfam" id="PF12802"/>
    </source>
</evidence>
<dbReference type="Pfam" id="PF12802">
    <property type="entry name" value="MarR_2"/>
    <property type="match status" value="1"/>
</dbReference>
<dbReference type="InterPro" id="IPR000835">
    <property type="entry name" value="HTH_MarR-typ"/>
</dbReference>
<dbReference type="EMBL" id="BMFJ01000001">
    <property type="protein sequence ID" value="GGE18864.1"/>
    <property type="molecule type" value="Genomic_DNA"/>
</dbReference>